<dbReference type="Gene3D" id="3.30.70.260">
    <property type="match status" value="1"/>
</dbReference>
<dbReference type="GO" id="GO:0005737">
    <property type="term" value="C:cytoplasm"/>
    <property type="evidence" value="ECO:0007669"/>
    <property type="project" value="TreeGrafter"/>
</dbReference>
<dbReference type="RefSeq" id="WP_163848879.1">
    <property type="nucleotide sequence ID" value="NZ_JAAGVB010000604.1"/>
</dbReference>
<name>A0A6P1CXW6_9NOCA</name>
<protein>
    <submittedName>
        <fullName evidence="2">ACT domain-containing protein</fullName>
    </submittedName>
</protein>
<feature type="non-terminal residue" evidence="2">
    <location>
        <position position="91"/>
    </location>
</feature>
<gene>
    <name evidence="2" type="ORF">GV791_32710</name>
</gene>
<dbReference type="GO" id="GO:0009094">
    <property type="term" value="P:L-phenylalanine biosynthetic process"/>
    <property type="evidence" value="ECO:0007669"/>
    <property type="project" value="InterPro"/>
</dbReference>
<dbReference type="EMBL" id="JAAGVB010000604">
    <property type="protein sequence ID" value="NEW37280.1"/>
    <property type="molecule type" value="Genomic_DNA"/>
</dbReference>
<comment type="caution">
    <text evidence="2">The sequence shown here is derived from an EMBL/GenBank/DDBJ whole genome shotgun (WGS) entry which is preliminary data.</text>
</comment>
<dbReference type="AlphaFoldDB" id="A0A6P1CXW6"/>
<dbReference type="GO" id="GO:0004664">
    <property type="term" value="F:prephenate dehydratase activity"/>
    <property type="evidence" value="ECO:0007669"/>
    <property type="project" value="InterPro"/>
</dbReference>
<reference evidence="2 3" key="1">
    <citation type="submission" date="2020-01" db="EMBL/GenBank/DDBJ databases">
        <title>Genetics and antimicrobial susceptibilities of Nocardia species isolated from the soil; a comparison with species isolated from humans.</title>
        <authorList>
            <person name="Carrasco G."/>
            <person name="Monzon S."/>
            <person name="Sansegundo M."/>
            <person name="Garcia E."/>
            <person name="Garrido N."/>
            <person name="Medina M.J."/>
            <person name="Villalon P."/>
            <person name="Ramirez-Arocha A.C."/>
            <person name="Jimenez P."/>
            <person name="Cuesta I."/>
            <person name="Valdezate S."/>
        </authorList>
    </citation>
    <scope>NUCLEOTIDE SEQUENCE [LARGE SCALE GENOMIC DNA]</scope>
    <source>
        <strain evidence="2 3">CNM20110626</strain>
    </source>
</reference>
<dbReference type="PANTHER" id="PTHR21022:SF19">
    <property type="entry name" value="PREPHENATE DEHYDRATASE-RELATED"/>
    <property type="match status" value="1"/>
</dbReference>
<dbReference type="CDD" id="cd04905">
    <property type="entry name" value="ACT_CM-PDT"/>
    <property type="match status" value="1"/>
</dbReference>
<feature type="non-terminal residue" evidence="2">
    <location>
        <position position="1"/>
    </location>
</feature>
<organism evidence="2 3">
    <name type="scientific">Nocardia cyriacigeorgica</name>
    <dbReference type="NCBI Taxonomy" id="135487"/>
    <lineage>
        <taxon>Bacteria</taxon>
        <taxon>Bacillati</taxon>
        <taxon>Actinomycetota</taxon>
        <taxon>Actinomycetes</taxon>
        <taxon>Mycobacteriales</taxon>
        <taxon>Nocardiaceae</taxon>
        <taxon>Nocardia</taxon>
    </lineage>
</organism>
<dbReference type="InterPro" id="IPR002912">
    <property type="entry name" value="ACT_dom"/>
</dbReference>
<evidence type="ECO:0000313" key="3">
    <source>
        <dbReference type="Proteomes" id="UP000471166"/>
    </source>
</evidence>
<dbReference type="InterPro" id="IPR045865">
    <property type="entry name" value="ACT-like_dom_sf"/>
</dbReference>
<dbReference type="Proteomes" id="UP000471166">
    <property type="component" value="Unassembled WGS sequence"/>
</dbReference>
<dbReference type="SUPFAM" id="SSF55021">
    <property type="entry name" value="ACT-like"/>
    <property type="match status" value="1"/>
</dbReference>
<proteinExistence type="predicted"/>
<dbReference type="PROSITE" id="PS51671">
    <property type="entry name" value="ACT"/>
    <property type="match status" value="1"/>
</dbReference>
<feature type="domain" description="ACT" evidence="1">
    <location>
        <begin position="34"/>
        <end position="91"/>
    </location>
</feature>
<evidence type="ECO:0000259" key="1">
    <source>
        <dbReference type="PROSITE" id="PS51671"/>
    </source>
</evidence>
<sequence>LAEGVADHEDAITRFVLVTRPRVAPQPTGADRTSIVLDLPNEPGALMRAFGEFSTRGIDLTRIESRPTRTGMGTYRFYLDCVSHIDDAAVA</sequence>
<dbReference type="PANTHER" id="PTHR21022">
    <property type="entry name" value="PREPHENATE DEHYDRATASE P PROTEIN"/>
    <property type="match status" value="1"/>
</dbReference>
<dbReference type="Pfam" id="PF01842">
    <property type="entry name" value="ACT"/>
    <property type="match status" value="1"/>
</dbReference>
<evidence type="ECO:0000313" key="2">
    <source>
        <dbReference type="EMBL" id="NEW37280.1"/>
    </source>
</evidence>
<dbReference type="InterPro" id="IPR018528">
    <property type="entry name" value="Preph_deHydtase_CS"/>
</dbReference>
<dbReference type="PROSITE" id="PS00858">
    <property type="entry name" value="PREPHENATE_DEHYDR_2"/>
    <property type="match status" value="1"/>
</dbReference>
<accession>A0A6P1CXW6</accession>